<dbReference type="RefSeq" id="WP_225163822.1">
    <property type="nucleotide sequence ID" value="NZ_BJNL01000119.1"/>
</dbReference>
<name>A0A4Y3ZX89_BRAEL</name>
<evidence type="ECO:0000313" key="4">
    <source>
        <dbReference type="Proteomes" id="UP000673383"/>
    </source>
</evidence>
<evidence type="ECO:0000313" key="5">
    <source>
        <dbReference type="Proteomes" id="UP001565471"/>
    </source>
</evidence>
<dbReference type="EMBL" id="JAFICZ010000001">
    <property type="protein sequence ID" value="MBP1299677.1"/>
    <property type="molecule type" value="Genomic_DNA"/>
</dbReference>
<organism evidence="2 4">
    <name type="scientific">Bradyrhizobium elkanii</name>
    <dbReference type="NCBI Taxonomy" id="29448"/>
    <lineage>
        <taxon>Bacteria</taxon>
        <taxon>Pseudomonadati</taxon>
        <taxon>Pseudomonadota</taxon>
        <taxon>Alphaproteobacteria</taxon>
        <taxon>Hyphomicrobiales</taxon>
        <taxon>Nitrobacteraceae</taxon>
        <taxon>Bradyrhizobium</taxon>
    </lineage>
</organism>
<feature type="compositionally biased region" description="Basic and acidic residues" evidence="1">
    <location>
        <begin position="37"/>
        <end position="47"/>
    </location>
</feature>
<comment type="caution">
    <text evidence="2">The sequence shown here is derived from an EMBL/GenBank/DDBJ whole genome shotgun (WGS) entry which is preliminary data.</text>
</comment>
<feature type="region of interest" description="Disordered" evidence="1">
    <location>
        <begin position="23"/>
        <end position="47"/>
    </location>
</feature>
<sequence length="129" mass="14031">MAGEVPLGDVVVKLAGELIPSQAQKARPHWEGAISERTNEHSERPDRHAQMLAPTTTLVGPRFDLAVALARASGDGMAGRSLTINDLCKLLPQVDPKDVEKAAFDLDALGLTSIQRSFGEHWWLRLSPI</sequence>
<dbReference type="Proteomes" id="UP001565471">
    <property type="component" value="Unassembled WGS sequence"/>
</dbReference>
<dbReference type="Proteomes" id="UP000673383">
    <property type="component" value="Unassembled WGS sequence"/>
</dbReference>
<evidence type="ECO:0000256" key="1">
    <source>
        <dbReference type="SAM" id="MobiDB-lite"/>
    </source>
</evidence>
<accession>A0A4Y3ZX89</accession>
<proteinExistence type="predicted"/>
<evidence type="ECO:0000313" key="2">
    <source>
        <dbReference type="EMBL" id="MBP1299677.1"/>
    </source>
</evidence>
<gene>
    <name evidence="3" type="ORF">ABIF29_001557</name>
    <name evidence="2" type="ORF">JOH49_009430</name>
</gene>
<protein>
    <submittedName>
        <fullName evidence="2">Uncharacterized protein</fullName>
    </submittedName>
</protein>
<dbReference type="AlphaFoldDB" id="A0A4Y3ZX89"/>
<keyword evidence="5" id="KW-1185">Reference proteome</keyword>
<reference evidence="2" key="1">
    <citation type="submission" date="2021-02" db="EMBL/GenBank/DDBJ databases">
        <title>Genomic Encyclopedia of Type Strains, Phase IV (KMG-V): Genome sequencing to study the core and pangenomes of soil and plant-associated prokaryotes.</title>
        <authorList>
            <person name="Whitman W."/>
        </authorList>
    </citation>
    <scope>NUCLEOTIDE SEQUENCE</scope>
    <source>
        <strain evidence="2">USDA 406</strain>
    </source>
</reference>
<reference evidence="3 5" key="2">
    <citation type="submission" date="2024-07" db="EMBL/GenBank/DDBJ databases">
        <title>Genomic Encyclopedia of Type Strains, Phase V (KMG-V): Genome sequencing to study the core and pangenomes of soil and plant-associated prokaryotes.</title>
        <authorList>
            <person name="Whitman W."/>
        </authorList>
    </citation>
    <scope>NUCLEOTIDE SEQUENCE [LARGE SCALE GENOMIC DNA]</scope>
    <source>
        <strain evidence="3 5">USDA 415</strain>
    </source>
</reference>
<dbReference type="GeneID" id="92956804"/>
<evidence type="ECO:0000313" key="3">
    <source>
        <dbReference type="EMBL" id="MEY9314758.1"/>
    </source>
</evidence>
<dbReference type="EMBL" id="JBGBZA010000002">
    <property type="protein sequence ID" value="MEY9314758.1"/>
    <property type="molecule type" value="Genomic_DNA"/>
</dbReference>